<name>F2F3S1_SOLSS</name>
<dbReference type="GO" id="GO:0016020">
    <property type="term" value="C:membrane"/>
    <property type="evidence" value="ECO:0007669"/>
    <property type="project" value="UniProtKB-SubCell"/>
</dbReference>
<feature type="transmembrane region" description="Helical" evidence="6">
    <location>
        <begin position="7"/>
        <end position="26"/>
    </location>
</feature>
<evidence type="ECO:0000313" key="8">
    <source>
        <dbReference type="Proteomes" id="UP000006691"/>
    </source>
</evidence>
<feature type="transmembrane region" description="Helical" evidence="6">
    <location>
        <begin position="79"/>
        <end position="96"/>
    </location>
</feature>
<keyword evidence="5 6" id="KW-0472">Membrane</keyword>
<evidence type="ECO:0000256" key="5">
    <source>
        <dbReference type="ARBA" id="ARBA00023136"/>
    </source>
</evidence>
<keyword evidence="3 6" id="KW-0812">Transmembrane</keyword>
<dbReference type="PANTHER" id="PTHR33802">
    <property type="entry name" value="SI:CH211-161H7.5-RELATED"/>
    <property type="match status" value="1"/>
</dbReference>
<dbReference type="Gene3D" id="1.20.1260.100">
    <property type="entry name" value="TspO/MBR protein"/>
    <property type="match status" value="1"/>
</dbReference>
<dbReference type="PANTHER" id="PTHR33802:SF1">
    <property type="entry name" value="XK-RELATED PROTEIN"/>
    <property type="match status" value="1"/>
</dbReference>
<evidence type="ECO:0000256" key="6">
    <source>
        <dbReference type="SAM" id="Phobius"/>
    </source>
</evidence>
<dbReference type="eggNOG" id="COG1030">
    <property type="taxonomic scope" value="Bacteria"/>
</dbReference>
<comment type="similarity">
    <text evidence="2">Belongs to the TspO/BZRP family.</text>
</comment>
<proteinExistence type="inferred from homology"/>
<organism evidence="7 8">
    <name type="scientific">Solibacillus silvestris (strain StLB046)</name>
    <name type="common">Bacillus silvestris</name>
    <dbReference type="NCBI Taxonomy" id="1002809"/>
    <lineage>
        <taxon>Bacteria</taxon>
        <taxon>Bacillati</taxon>
        <taxon>Bacillota</taxon>
        <taxon>Bacilli</taxon>
        <taxon>Bacillales</taxon>
        <taxon>Caryophanaceae</taxon>
        <taxon>Solibacillus</taxon>
    </lineage>
</organism>
<feature type="transmembrane region" description="Helical" evidence="6">
    <location>
        <begin position="214"/>
        <end position="233"/>
    </location>
</feature>
<dbReference type="HOGENOM" id="CLU_067293_1_0_9"/>
<feature type="transmembrane region" description="Helical" evidence="6">
    <location>
        <begin position="102"/>
        <end position="123"/>
    </location>
</feature>
<dbReference type="EMBL" id="AP012157">
    <property type="protein sequence ID" value="BAK16438.1"/>
    <property type="molecule type" value="Genomic_DNA"/>
</dbReference>
<evidence type="ECO:0000313" key="7">
    <source>
        <dbReference type="EMBL" id="BAK16438.1"/>
    </source>
</evidence>
<reference evidence="7 8" key="2">
    <citation type="journal article" date="2012" name="J. Biosci. Bioeng.">
        <title>Complete genome sequence and characterization of the N-acylhomoserine lactone-degrading gene of the potato leaf-associated Solibacillus silvestris.</title>
        <authorList>
            <person name="Morohoshi T."/>
            <person name="Tominaga Y."/>
            <person name="Someya N."/>
            <person name="Ikeda T."/>
        </authorList>
    </citation>
    <scope>NUCLEOTIDE SEQUENCE [LARGE SCALE GENOMIC DNA]</scope>
    <source>
        <strain evidence="7 8">StLB046</strain>
    </source>
</reference>
<evidence type="ECO:0000256" key="2">
    <source>
        <dbReference type="ARBA" id="ARBA00007524"/>
    </source>
</evidence>
<dbReference type="Pfam" id="PF03073">
    <property type="entry name" value="TspO_MBR"/>
    <property type="match status" value="1"/>
</dbReference>
<dbReference type="AlphaFoldDB" id="F2F3S1"/>
<keyword evidence="4 6" id="KW-1133">Transmembrane helix</keyword>
<accession>F2F3S1</accession>
<dbReference type="InterPro" id="IPR038330">
    <property type="entry name" value="TspO/MBR-related_sf"/>
</dbReference>
<protein>
    <recommendedName>
        <fullName evidence="9">Tryptophan-rich sensory protein</fullName>
    </recommendedName>
</protein>
<dbReference type="InterPro" id="IPR004307">
    <property type="entry name" value="TspO_MBR"/>
</dbReference>
<feature type="transmembrane region" description="Helical" evidence="6">
    <location>
        <begin position="135"/>
        <end position="155"/>
    </location>
</feature>
<sequence>MGLYITMWIAMIAVIVVNVLSNTLPLNGQTASEITNRLEVLFTPAGYVFSIWSLIYGLLVLWLITIYRKVKDNRFKGKVGILFIISCIFNIAWLFSWHYEQFILSIIVMFFLLFTLIAIYLQYKNTEKGLSERFPFSFYLAWISVATIANVSYVLKYHGVDLGISEVVGSLVLVGVAVILGYLAVAISQDIFFPLVIVWALIGIAVKTDNSTMQYGTIALTAILIIAALIRYVRMKTKKFA</sequence>
<evidence type="ECO:0000256" key="1">
    <source>
        <dbReference type="ARBA" id="ARBA00004141"/>
    </source>
</evidence>
<reference evidence="8" key="1">
    <citation type="submission" date="2011-04" db="EMBL/GenBank/DDBJ databases">
        <title>Genome sequence of Solibacillus silvestris StLB046.</title>
        <authorList>
            <person name="Morohoshi T."/>
            <person name="Someya N."/>
            <person name="Ikeda T."/>
        </authorList>
    </citation>
    <scope>NUCLEOTIDE SEQUENCE [LARGE SCALE GENOMIC DNA]</scope>
    <source>
        <strain evidence="8">StLB046</strain>
    </source>
</reference>
<dbReference type="STRING" id="1002809.SSIL_2015"/>
<gene>
    <name evidence="7" type="ordered locus">SSIL_2015</name>
</gene>
<evidence type="ECO:0000256" key="4">
    <source>
        <dbReference type="ARBA" id="ARBA00022989"/>
    </source>
</evidence>
<feature type="transmembrane region" description="Helical" evidence="6">
    <location>
        <begin position="191"/>
        <end position="208"/>
    </location>
</feature>
<dbReference type="KEGG" id="siv:SSIL_2015"/>
<feature type="transmembrane region" description="Helical" evidence="6">
    <location>
        <begin position="167"/>
        <end position="184"/>
    </location>
</feature>
<dbReference type="Proteomes" id="UP000006691">
    <property type="component" value="Chromosome"/>
</dbReference>
<keyword evidence="8" id="KW-1185">Reference proteome</keyword>
<evidence type="ECO:0000256" key="3">
    <source>
        <dbReference type="ARBA" id="ARBA00022692"/>
    </source>
</evidence>
<comment type="subcellular location">
    <subcellularLocation>
        <location evidence="1">Membrane</location>
        <topology evidence="1">Multi-pass membrane protein</topology>
    </subcellularLocation>
</comment>
<dbReference type="RefSeq" id="WP_014823755.1">
    <property type="nucleotide sequence ID" value="NC_018065.1"/>
</dbReference>
<dbReference type="PATRIC" id="fig|1002809.3.peg.2032"/>
<evidence type="ECO:0008006" key="9">
    <source>
        <dbReference type="Google" id="ProtNLM"/>
    </source>
</evidence>
<feature type="transmembrane region" description="Helical" evidence="6">
    <location>
        <begin position="46"/>
        <end position="67"/>
    </location>
</feature>